<feature type="compositionally biased region" description="Basic and acidic residues" evidence="1">
    <location>
        <begin position="126"/>
        <end position="135"/>
    </location>
</feature>
<dbReference type="EMBL" id="JARBHB010000002">
    <property type="protein sequence ID" value="KAJ8893709.1"/>
    <property type="molecule type" value="Genomic_DNA"/>
</dbReference>
<name>A0ABQ9IBU9_9NEOP</name>
<evidence type="ECO:0000313" key="3">
    <source>
        <dbReference type="Proteomes" id="UP001159363"/>
    </source>
</evidence>
<evidence type="ECO:0000313" key="2">
    <source>
        <dbReference type="EMBL" id="KAJ8893709.1"/>
    </source>
</evidence>
<keyword evidence="3" id="KW-1185">Reference proteome</keyword>
<comment type="caution">
    <text evidence="2">The sequence shown here is derived from an EMBL/GenBank/DDBJ whole genome shotgun (WGS) entry which is preliminary data.</text>
</comment>
<feature type="region of interest" description="Disordered" evidence="1">
    <location>
        <begin position="123"/>
        <end position="150"/>
    </location>
</feature>
<protein>
    <submittedName>
        <fullName evidence="2">Uncharacterized protein</fullName>
    </submittedName>
</protein>
<evidence type="ECO:0000256" key="1">
    <source>
        <dbReference type="SAM" id="MobiDB-lite"/>
    </source>
</evidence>
<sequence length="212" mass="22784">MLCDVSGRPAREVECAGCKDRPDWHAALVAILHERPLPALPPGSSAFPTLAAFMVPGEQAASCATALDRPNKSPVNTILCHPQPSPDELLRNWFISLPRLPVNKHVACKDCDDPELAVSTRIQGRGKREITEKARGPAASSNTIPKCENPGVTLPEIEPVTFLGDLPFPPPSHSSAASFSPHFILIGSQDLVVKRRGNLLTTLNRPPEGSTI</sequence>
<reference evidence="2 3" key="1">
    <citation type="submission" date="2023-02" db="EMBL/GenBank/DDBJ databases">
        <title>LHISI_Scaffold_Assembly.</title>
        <authorList>
            <person name="Stuart O.P."/>
            <person name="Cleave R."/>
            <person name="Magrath M.J.L."/>
            <person name="Mikheyev A.S."/>
        </authorList>
    </citation>
    <scope>NUCLEOTIDE SEQUENCE [LARGE SCALE GENOMIC DNA]</scope>
    <source>
        <strain evidence="2">Daus_M_001</strain>
        <tissue evidence="2">Leg muscle</tissue>
    </source>
</reference>
<dbReference type="Proteomes" id="UP001159363">
    <property type="component" value="Chromosome 2"/>
</dbReference>
<accession>A0ABQ9IBU9</accession>
<proteinExistence type="predicted"/>
<organism evidence="2 3">
    <name type="scientific">Dryococelus australis</name>
    <dbReference type="NCBI Taxonomy" id="614101"/>
    <lineage>
        <taxon>Eukaryota</taxon>
        <taxon>Metazoa</taxon>
        <taxon>Ecdysozoa</taxon>
        <taxon>Arthropoda</taxon>
        <taxon>Hexapoda</taxon>
        <taxon>Insecta</taxon>
        <taxon>Pterygota</taxon>
        <taxon>Neoptera</taxon>
        <taxon>Polyneoptera</taxon>
        <taxon>Phasmatodea</taxon>
        <taxon>Verophasmatodea</taxon>
        <taxon>Anareolatae</taxon>
        <taxon>Phasmatidae</taxon>
        <taxon>Eurycanthinae</taxon>
        <taxon>Dryococelus</taxon>
    </lineage>
</organism>
<gene>
    <name evidence="2" type="ORF">PR048_006309</name>
</gene>